<gene>
    <name evidence="2" type="ORF">GQ43DRAFT_438242</name>
</gene>
<dbReference type="Proteomes" id="UP000799536">
    <property type="component" value="Unassembled WGS sequence"/>
</dbReference>
<proteinExistence type="predicted"/>
<protein>
    <recommendedName>
        <fullName evidence="4">Phytanoyl-CoA dioxygenase</fullName>
    </recommendedName>
</protein>
<reference evidence="2" key="1">
    <citation type="journal article" date="2020" name="Stud. Mycol.">
        <title>101 Dothideomycetes genomes: a test case for predicting lifestyles and emergence of pathogens.</title>
        <authorList>
            <person name="Haridas S."/>
            <person name="Albert R."/>
            <person name="Binder M."/>
            <person name="Bloem J."/>
            <person name="Labutti K."/>
            <person name="Salamov A."/>
            <person name="Andreopoulos B."/>
            <person name="Baker S."/>
            <person name="Barry K."/>
            <person name="Bills G."/>
            <person name="Bluhm B."/>
            <person name="Cannon C."/>
            <person name="Castanera R."/>
            <person name="Culley D."/>
            <person name="Daum C."/>
            <person name="Ezra D."/>
            <person name="Gonzalez J."/>
            <person name="Henrissat B."/>
            <person name="Kuo A."/>
            <person name="Liang C."/>
            <person name="Lipzen A."/>
            <person name="Lutzoni F."/>
            <person name="Magnuson J."/>
            <person name="Mondo S."/>
            <person name="Nolan M."/>
            <person name="Ohm R."/>
            <person name="Pangilinan J."/>
            <person name="Park H.-J."/>
            <person name="Ramirez L."/>
            <person name="Alfaro M."/>
            <person name="Sun H."/>
            <person name="Tritt A."/>
            <person name="Yoshinaga Y."/>
            <person name="Zwiers L.-H."/>
            <person name="Turgeon B."/>
            <person name="Goodwin S."/>
            <person name="Spatafora J."/>
            <person name="Crous P."/>
            <person name="Grigoriev I."/>
        </authorList>
    </citation>
    <scope>NUCLEOTIDE SEQUENCE</scope>
    <source>
        <strain evidence="2">ATCC 74209</strain>
    </source>
</reference>
<evidence type="ECO:0000313" key="2">
    <source>
        <dbReference type="EMBL" id="KAF2204104.1"/>
    </source>
</evidence>
<evidence type="ECO:0000313" key="3">
    <source>
        <dbReference type="Proteomes" id="UP000799536"/>
    </source>
</evidence>
<accession>A0A9P4JTG2</accession>
<dbReference type="SUPFAM" id="SSF51197">
    <property type="entry name" value="Clavaminate synthase-like"/>
    <property type="match status" value="1"/>
</dbReference>
<organism evidence="2 3">
    <name type="scientific">Delitschia confertaspora ATCC 74209</name>
    <dbReference type="NCBI Taxonomy" id="1513339"/>
    <lineage>
        <taxon>Eukaryota</taxon>
        <taxon>Fungi</taxon>
        <taxon>Dikarya</taxon>
        <taxon>Ascomycota</taxon>
        <taxon>Pezizomycotina</taxon>
        <taxon>Dothideomycetes</taxon>
        <taxon>Pleosporomycetidae</taxon>
        <taxon>Pleosporales</taxon>
        <taxon>Delitschiaceae</taxon>
        <taxon>Delitschia</taxon>
    </lineage>
</organism>
<evidence type="ECO:0008006" key="4">
    <source>
        <dbReference type="Google" id="ProtNLM"/>
    </source>
</evidence>
<sequence length="287" mass="32034">MPHHTLYPLSTFSPKAWSSIRQLLDPPSSQSPSQPSRVNLAASTWKDGFIVNLGTPQGHNKPTRPQDLKGWHVDGDFFVHYLDSPEQALLVIPLWTSIAPSAGGTLICPSAIPIIASHLYAHPEGVSPRMTPRAQNPTFSQENSDGEDGLKFFNDIARSMPSSAFIEATGAVGDVYFLHPLMLHSASNNALRIPRVITNPPVSLNEPFNFDRPDEKDYSVVELKTLRALGKSRLEGWRITEERQGVIPERVRIQERMKREEEERLRKLKEQQGVVEEMTSGEQAVAV</sequence>
<name>A0A9P4JTG2_9PLEO</name>
<keyword evidence="1" id="KW-0175">Coiled coil</keyword>
<dbReference type="EMBL" id="ML993884">
    <property type="protein sequence ID" value="KAF2204104.1"/>
    <property type="molecule type" value="Genomic_DNA"/>
</dbReference>
<keyword evidence="3" id="KW-1185">Reference proteome</keyword>
<dbReference type="AlphaFoldDB" id="A0A9P4JTG2"/>
<feature type="coiled-coil region" evidence="1">
    <location>
        <begin position="250"/>
        <end position="278"/>
    </location>
</feature>
<evidence type="ECO:0000256" key="1">
    <source>
        <dbReference type="SAM" id="Coils"/>
    </source>
</evidence>
<comment type="caution">
    <text evidence="2">The sequence shown here is derived from an EMBL/GenBank/DDBJ whole genome shotgun (WGS) entry which is preliminary data.</text>
</comment>
<dbReference type="OrthoDB" id="4664297at2759"/>